<gene>
    <name evidence="2" type="ordered locus">MTH_1029</name>
</gene>
<dbReference type="InParanoid" id="O27108"/>
<name>O27108_METTH</name>
<protein>
    <submittedName>
        <fullName evidence="2">Uncharacterized protein</fullName>
    </submittedName>
</protein>
<evidence type="ECO:0000256" key="1">
    <source>
        <dbReference type="SAM" id="Phobius"/>
    </source>
</evidence>
<keyword evidence="1" id="KW-0472">Membrane</keyword>
<reference evidence="2 3" key="1">
    <citation type="journal article" date="1997" name="J. Bacteriol.">
        <title>Complete genome sequence of Methanobacterium thermoautotrophicum deltaH: functional analysis and comparative genomics.</title>
        <authorList>
            <person name="Smith D.R."/>
            <person name="Doucette-Stamm L.A."/>
            <person name="Deloughery C."/>
            <person name="Lee H.-M."/>
            <person name="Dubois J."/>
            <person name="Aldredge T."/>
            <person name="Bashirzadeh R."/>
            <person name="Blakely D."/>
            <person name="Cook R."/>
            <person name="Gilbert K."/>
            <person name="Harrison D."/>
            <person name="Hoang L."/>
            <person name="Keagle P."/>
            <person name="Lumm W."/>
            <person name="Pothier B."/>
            <person name="Qiu D."/>
            <person name="Spadafora R."/>
            <person name="Vicare R."/>
            <person name="Wang Y."/>
            <person name="Wierzbowski J."/>
            <person name="Gibson R."/>
            <person name="Jiwani N."/>
            <person name="Caruso A."/>
            <person name="Bush D."/>
            <person name="Safer H."/>
            <person name="Patwell D."/>
            <person name="Prabhakar S."/>
            <person name="McDougall S."/>
            <person name="Shimer G."/>
            <person name="Goyal A."/>
            <person name="Pietrovski S."/>
            <person name="Church G.M."/>
            <person name="Daniels C.J."/>
            <person name="Mao J.-i."/>
            <person name="Rice P."/>
            <person name="Nolling J."/>
            <person name="Reeve J.N."/>
        </authorList>
    </citation>
    <scope>NUCLEOTIDE SEQUENCE [LARGE SCALE GENOMIC DNA]</scope>
    <source>
        <strain evidence="3">ATCC 29096 / DSM 1053 / JCM 10044 / NBRC 100330 / Delta H</strain>
    </source>
</reference>
<dbReference type="STRING" id="187420.MTH_1029"/>
<keyword evidence="1" id="KW-0812">Transmembrane</keyword>
<dbReference type="AlphaFoldDB" id="O27108"/>
<dbReference type="EnsemblBacteria" id="AAB85525">
    <property type="protein sequence ID" value="AAB85525"/>
    <property type="gene ID" value="MTH_1029"/>
</dbReference>
<dbReference type="PaxDb" id="187420-MTH_1029"/>
<accession>O27108</accession>
<keyword evidence="1" id="KW-1133">Transmembrane helix</keyword>
<evidence type="ECO:0000313" key="3">
    <source>
        <dbReference type="Proteomes" id="UP000005223"/>
    </source>
</evidence>
<dbReference type="HOGENOM" id="CLU_929414_0_0_2"/>
<dbReference type="EMBL" id="AE000666">
    <property type="protein sequence ID" value="AAB85525.1"/>
    <property type="molecule type" value="Genomic_DNA"/>
</dbReference>
<evidence type="ECO:0000313" key="2">
    <source>
        <dbReference type="EMBL" id="AAB85525.1"/>
    </source>
</evidence>
<keyword evidence="3" id="KW-1185">Reference proteome</keyword>
<organism evidence="2 3">
    <name type="scientific">Methanothermobacter thermautotrophicus (strain ATCC 29096 / DSM 1053 / JCM 10044 / NBRC 100330 / Delta H)</name>
    <name type="common">Methanobacterium thermoautotrophicum</name>
    <dbReference type="NCBI Taxonomy" id="187420"/>
    <lineage>
        <taxon>Archaea</taxon>
        <taxon>Methanobacteriati</taxon>
        <taxon>Methanobacteriota</taxon>
        <taxon>Methanomada group</taxon>
        <taxon>Methanobacteria</taxon>
        <taxon>Methanobacteriales</taxon>
        <taxon>Methanobacteriaceae</taxon>
        <taxon>Methanothermobacter</taxon>
    </lineage>
</organism>
<dbReference type="PATRIC" id="fig|187420.15.peg.1012"/>
<dbReference type="PIR" id="C69004">
    <property type="entry name" value="C69004"/>
</dbReference>
<proteinExistence type="predicted"/>
<dbReference type="Proteomes" id="UP000005223">
    <property type="component" value="Chromosome"/>
</dbReference>
<feature type="transmembrane region" description="Helical" evidence="1">
    <location>
        <begin position="291"/>
        <end position="310"/>
    </location>
</feature>
<sequence>MGMLMKKLVYTAIMAIFIISVLGVSDTGSAAKETWVKEKPEATSFRLKDLTAVITVKIKNNDNNVQYFKIGHVYQGSLTENSTIKWLIQWTDPAALKMVKSRSPELGGDYGWKIKPGETKTVSFGLQATGDMGEIPSYIVNVESDDSNYWPLINEPGLMASWFMPNEIEVLNPSLDLKYWKGTFGFTLINLDEESVSGIVRAPIAPANSKLIYSSPKAFVDDDLFVSTQVAAWDVTMEPETSQRFVYTYEWPAKVSGNGSRGSGYYPPGTLYGATGTSAASTSGAKTGAPYGPLVIGVLVTAAAVAYTRIMR</sequence>
<dbReference type="KEGG" id="mth:MTH_1029"/>